<dbReference type="PROSITE" id="PS00518">
    <property type="entry name" value="ZF_RING_1"/>
    <property type="match status" value="1"/>
</dbReference>
<comment type="catalytic activity">
    <reaction evidence="1">
        <text>S-ubiquitinyl-[E2 ubiquitin-conjugating enzyme]-L-cysteine + [acceptor protein]-L-lysine = [E2 ubiquitin-conjugating enzyme]-L-cysteine + N(6)-ubiquitinyl-[acceptor protein]-L-lysine.</text>
        <dbReference type="EC" id="2.3.2.27"/>
    </reaction>
</comment>
<gene>
    <name evidence="11" type="ORF">CTEN210_18409</name>
</gene>
<evidence type="ECO:0000256" key="6">
    <source>
        <dbReference type="ARBA" id="ARBA00022771"/>
    </source>
</evidence>
<keyword evidence="7" id="KW-0862">Zinc</keyword>
<dbReference type="Pfam" id="PF13923">
    <property type="entry name" value="zf-C3HC4_2"/>
    <property type="match status" value="1"/>
</dbReference>
<dbReference type="SUPFAM" id="SSF57850">
    <property type="entry name" value="RING/U-box"/>
    <property type="match status" value="1"/>
</dbReference>
<evidence type="ECO:0000256" key="4">
    <source>
        <dbReference type="ARBA" id="ARBA00022679"/>
    </source>
</evidence>
<dbReference type="PROSITE" id="PS50089">
    <property type="entry name" value="ZF_RING_2"/>
    <property type="match status" value="1"/>
</dbReference>
<dbReference type="EC" id="2.3.2.27" evidence="3"/>
<evidence type="ECO:0000256" key="2">
    <source>
        <dbReference type="ARBA" id="ARBA00004906"/>
    </source>
</evidence>
<evidence type="ECO:0000256" key="3">
    <source>
        <dbReference type="ARBA" id="ARBA00012483"/>
    </source>
</evidence>
<dbReference type="GO" id="GO:0000151">
    <property type="term" value="C:ubiquitin ligase complex"/>
    <property type="evidence" value="ECO:0007669"/>
    <property type="project" value="InterPro"/>
</dbReference>
<name>A0AAD3DCL0_9STRA</name>
<keyword evidence="5" id="KW-0479">Metal-binding</keyword>
<keyword evidence="4" id="KW-0808">Transferase</keyword>
<dbReference type="SMART" id="SM00184">
    <property type="entry name" value="RING"/>
    <property type="match status" value="1"/>
</dbReference>
<dbReference type="GO" id="GO:0031519">
    <property type="term" value="C:PcG protein complex"/>
    <property type="evidence" value="ECO:0007669"/>
    <property type="project" value="TreeGrafter"/>
</dbReference>
<comment type="pathway">
    <text evidence="2">Protein modification; protein ubiquitination.</text>
</comment>
<dbReference type="Proteomes" id="UP001054902">
    <property type="component" value="Unassembled WGS sequence"/>
</dbReference>
<dbReference type="GO" id="GO:0061630">
    <property type="term" value="F:ubiquitin protein ligase activity"/>
    <property type="evidence" value="ECO:0007669"/>
    <property type="project" value="UniProtKB-EC"/>
</dbReference>
<evidence type="ECO:0000256" key="5">
    <source>
        <dbReference type="ARBA" id="ARBA00022723"/>
    </source>
</evidence>
<keyword evidence="6 8" id="KW-0863">Zinc-finger</keyword>
<evidence type="ECO:0000259" key="10">
    <source>
        <dbReference type="PROSITE" id="PS50089"/>
    </source>
</evidence>
<dbReference type="PANTHER" id="PTHR46076:SF3">
    <property type="entry name" value="E3 UBIQUITIN-PROTEIN LIGASE RING1"/>
    <property type="match status" value="1"/>
</dbReference>
<protein>
    <recommendedName>
        <fullName evidence="3">RING-type E3 ubiquitin transferase</fullName>
        <ecNumber evidence="3">2.3.2.27</ecNumber>
    </recommendedName>
</protein>
<evidence type="ECO:0000256" key="9">
    <source>
        <dbReference type="SAM" id="MobiDB-lite"/>
    </source>
</evidence>
<dbReference type="InterPro" id="IPR043540">
    <property type="entry name" value="RING1/RING2"/>
</dbReference>
<evidence type="ECO:0000256" key="8">
    <source>
        <dbReference type="PROSITE-ProRule" id="PRU00175"/>
    </source>
</evidence>
<evidence type="ECO:0000256" key="1">
    <source>
        <dbReference type="ARBA" id="ARBA00000900"/>
    </source>
</evidence>
<dbReference type="InterPro" id="IPR013083">
    <property type="entry name" value="Znf_RING/FYVE/PHD"/>
</dbReference>
<dbReference type="InterPro" id="IPR017907">
    <property type="entry name" value="Znf_RING_CS"/>
</dbReference>
<reference evidence="11 12" key="1">
    <citation type="journal article" date="2021" name="Sci. Rep.">
        <title>The genome of the diatom Chaetoceros tenuissimus carries an ancient integrated fragment of an extant virus.</title>
        <authorList>
            <person name="Hongo Y."/>
            <person name="Kimura K."/>
            <person name="Takaki Y."/>
            <person name="Yoshida Y."/>
            <person name="Baba S."/>
            <person name="Kobayashi G."/>
            <person name="Nagasaki K."/>
            <person name="Hano T."/>
            <person name="Tomaru Y."/>
        </authorList>
    </citation>
    <scope>NUCLEOTIDE SEQUENCE [LARGE SCALE GENOMIC DNA]</scope>
    <source>
        <strain evidence="11 12">NIES-3715</strain>
    </source>
</reference>
<comment type="caution">
    <text evidence="11">The sequence shown here is derived from an EMBL/GenBank/DDBJ whole genome shotgun (WGS) entry which is preliminary data.</text>
</comment>
<dbReference type="Gene3D" id="3.30.40.10">
    <property type="entry name" value="Zinc/RING finger domain, C3HC4 (zinc finger)"/>
    <property type="match status" value="1"/>
</dbReference>
<dbReference type="GO" id="GO:0008270">
    <property type="term" value="F:zinc ion binding"/>
    <property type="evidence" value="ECO:0007669"/>
    <property type="project" value="UniProtKB-KW"/>
</dbReference>
<evidence type="ECO:0000256" key="7">
    <source>
        <dbReference type="ARBA" id="ARBA00022833"/>
    </source>
</evidence>
<dbReference type="InterPro" id="IPR001841">
    <property type="entry name" value="Znf_RING"/>
</dbReference>
<evidence type="ECO:0000313" key="12">
    <source>
        <dbReference type="Proteomes" id="UP001054902"/>
    </source>
</evidence>
<proteinExistence type="predicted"/>
<dbReference type="PANTHER" id="PTHR46076">
    <property type="entry name" value="E3 UBIQUITIN-PROTEIN LIGASE RING1 / RING 2 FAMILY MEMBER"/>
    <property type="match status" value="1"/>
</dbReference>
<feature type="region of interest" description="Disordered" evidence="9">
    <location>
        <begin position="133"/>
        <end position="170"/>
    </location>
</feature>
<keyword evidence="12" id="KW-1185">Reference proteome</keyword>
<feature type="compositionally biased region" description="Low complexity" evidence="9">
    <location>
        <begin position="134"/>
        <end position="170"/>
    </location>
</feature>
<feature type="domain" description="RING-type" evidence="10">
    <location>
        <begin position="204"/>
        <end position="242"/>
    </location>
</feature>
<sequence>MSSEVVQDCDRELTSDFTYLVLKQYKVCYITDNERTGPFRRGHNKAGYPGIQCRHCNKRQIFSCNAQSLKNNRNLVGHMNSCPDIPHQIKIELEELESSHHQQILDLPFTCMYFYETIFDRLQALSRVDESSASEEAAATGDSSTDSTASDAPDMQESSSSTLLTPSTPTIQSEDLIQKEAVGKESTKVNETNKIRDLVKDLECVVCLDIVSNPHIVPDCCHRFCKDCIEEAIHRFKSCPLCMSHISSKRHLRKDVVMGKVADYVRGVLEEGKDISLLQRCEVMQSEIEHFQNAQTLLKTEYEKEIADLKLHFDERMRVVRKENRGQSKTISKLLKKQKESTGLDIIQNQWNEYQKQDYNEMSDFQRFKKQEFENTLIKHKRITSNESRKRKIRE</sequence>
<accession>A0AAD3DCL0</accession>
<dbReference type="GO" id="GO:0003682">
    <property type="term" value="F:chromatin binding"/>
    <property type="evidence" value="ECO:0007669"/>
    <property type="project" value="TreeGrafter"/>
</dbReference>
<dbReference type="EMBL" id="BLLK01000075">
    <property type="protein sequence ID" value="GFH61933.1"/>
    <property type="molecule type" value="Genomic_DNA"/>
</dbReference>
<organism evidence="11 12">
    <name type="scientific">Chaetoceros tenuissimus</name>
    <dbReference type="NCBI Taxonomy" id="426638"/>
    <lineage>
        <taxon>Eukaryota</taxon>
        <taxon>Sar</taxon>
        <taxon>Stramenopiles</taxon>
        <taxon>Ochrophyta</taxon>
        <taxon>Bacillariophyta</taxon>
        <taxon>Coscinodiscophyceae</taxon>
        <taxon>Chaetocerotophycidae</taxon>
        <taxon>Chaetocerotales</taxon>
        <taxon>Chaetocerotaceae</taxon>
        <taxon>Chaetoceros</taxon>
    </lineage>
</organism>
<dbReference type="AlphaFoldDB" id="A0AAD3DCL0"/>
<evidence type="ECO:0000313" key="11">
    <source>
        <dbReference type="EMBL" id="GFH61933.1"/>
    </source>
</evidence>